<feature type="binding site" evidence="9">
    <location>
        <position position="257"/>
    </location>
    <ligand>
        <name>ATP</name>
        <dbReference type="ChEBI" id="CHEBI:30616"/>
    </ligand>
</feature>
<dbReference type="GO" id="GO:0006310">
    <property type="term" value="P:DNA recombination"/>
    <property type="evidence" value="ECO:0007669"/>
    <property type="project" value="UniProtKB-UniRule"/>
</dbReference>
<evidence type="ECO:0000256" key="2">
    <source>
        <dbReference type="ARBA" id="ARBA00022741"/>
    </source>
</evidence>
<dbReference type="EMBL" id="JACHIO010000018">
    <property type="protein sequence ID" value="MBB5065672.1"/>
    <property type="molecule type" value="Genomic_DNA"/>
</dbReference>
<dbReference type="Gene3D" id="3.40.50.300">
    <property type="entry name" value="P-loop containing nucleotide triphosphate hydrolases"/>
    <property type="match status" value="1"/>
</dbReference>
<dbReference type="NCBIfam" id="TIGR00635">
    <property type="entry name" value="ruvB"/>
    <property type="match status" value="1"/>
</dbReference>
<keyword evidence="5 9" id="KW-0067">ATP-binding</keyword>
<evidence type="ECO:0000256" key="8">
    <source>
        <dbReference type="ARBA" id="ARBA00023204"/>
    </source>
</evidence>
<dbReference type="Pfam" id="PF17864">
    <property type="entry name" value="AAA_lid_4"/>
    <property type="match status" value="1"/>
</dbReference>
<dbReference type="GO" id="GO:0009378">
    <property type="term" value="F:four-way junction helicase activity"/>
    <property type="evidence" value="ECO:0007669"/>
    <property type="project" value="InterPro"/>
</dbReference>
<name>A0A7W8EBB8_9BACT</name>
<comment type="function">
    <text evidence="9">The RuvA-RuvB-RuvC complex processes Holliday junction (HJ) DNA during genetic recombination and DNA repair, while the RuvA-RuvB complex plays an important role in the rescue of blocked DNA replication forks via replication fork reversal (RFR). RuvA specifically binds to HJ cruciform DNA, conferring on it an open structure. The RuvB hexamer acts as an ATP-dependent pump, pulling dsDNA into and through the RuvAB complex. RuvB forms 2 homohexamers on either side of HJ DNA bound by 1 or 2 RuvA tetramers; 4 subunits per hexamer contact DNA at a time. Coordinated motions by a converter formed by DNA-disengaged RuvB subunits stimulates ATP hydrolysis and nucleotide exchange. Immobilization of the converter enables RuvB to convert the ATP-contained energy into a lever motion, pulling 2 nucleotides of DNA out of the RuvA tetramer per ATP hydrolyzed, thus driving DNA branch migration. The RuvB motors rotate together with the DNA substrate, which together with the progressing nucleotide cycle form the mechanistic basis for DNA recombination by continuous HJ branch migration. Branch migration allows RuvC to scan DNA until it finds its consensus sequence, where it cleaves and resolves cruciform DNA.</text>
</comment>
<dbReference type="GO" id="GO:0000400">
    <property type="term" value="F:four-way junction DNA binding"/>
    <property type="evidence" value="ECO:0007669"/>
    <property type="project" value="UniProtKB-UniRule"/>
</dbReference>
<dbReference type="CDD" id="cd00009">
    <property type="entry name" value="AAA"/>
    <property type="match status" value="1"/>
</dbReference>
<dbReference type="AlphaFoldDB" id="A0A7W8EBB8"/>
<accession>A0A7W8EBB8</accession>
<evidence type="ECO:0000256" key="5">
    <source>
        <dbReference type="ARBA" id="ARBA00022840"/>
    </source>
</evidence>
<dbReference type="GO" id="GO:0048476">
    <property type="term" value="C:Holliday junction resolvase complex"/>
    <property type="evidence" value="ECO:0007669"/>
    <property type="project" value="UniProtKB-UniRule"/>
</dbReference>
<comment type="similarity">
    <text evidence="9">Belongs to the RuvB family.</text>
</comment>
<feature type="binding site" evidence="9">
    <location>
        <position position="349"/>
    </location>
    <ligand>
        <name>DNA</name>
        <dbReference type="ChEBI" id="CHEBI:16991"/>
    </ligand>
</feature>
<organism evidence="11 12">
    <name type="scientific">Granulicella mallensis</name>
    <dbReference type="NCBI Taxonomy" id="940614"/>
    <lineage>
        <taxon>Bacteria</taxon>
        <taxon>Pseudomonadati</taxon>
        <taxon>Acidobacteriota</taxon>
        <taxon>Terriglobia</taxon>
        <taxon>Terriglobales</taxon>
        <taxon>Acidobacteriaceae</taxon>
        <taxon>Granulicella</taxon>
    </lineage>
</organism>
<comment type="caution">
    <text evidence="11">The sequence shown here is derived from an EMBL/GenBank/DDBJ whole genome shotgun (WGS) entry which is preliminary data.</text>
</comment>
<proteinExistence type="inferred from homology"/>
<keyword evidence="7 9" id="KW-0233">DNA recombination</keyword>
<feature type="binding site" evidence="9">
    <location>
        <position position="101"/>
    </location>
    <ligand>
        <name>ATP</name>
        <dbReference type="ChEBI" id="CHEBI:30616"/>
    </ligand>
</feature>
<dbReference type="GO" id="GO:0006281">
    <property type="term" value="P:DNA repair"/>
    <property type="evidence" value="ECO:0007669"/>
    <property type="project" value="UniProtKB-UniRule"/>
</dbReference>
<feature type="binding site" evidence="9">
    <location>
        <position position="59"/>
    </location>
    <ligand>
        <name>ATP</name>
        <dbReference type="ChEBI" id="CHEBI:30616"/>
    </ligand>
</feature>
<evidence type="ECO:0000256" key="7">
    <source>
        <dbReference type="ARBA" id="ARBA00023172"/>
    </source>
</evidence>
<dbReference type="NCBIfam" id="NF000868">
    <property type="entry name" value="PRK00080.1"/>
    <property type="match status" value="1"/>
</dbReference>
<feature type="region of interest" description="Large ATPase domain (RuvB-L)" evidence="9">
    <location>
        <begin position="40"/>
        <end position="220"/>
    </location>
</feature>
<feature type="domain" description="AAA+ ATPase" evidence="10">
    <location>
        <begin position="90"/>
        <end position="221"/>
    </location>
</feature>
<evidence type="ECO:0000256" key="4">
    <source>
        <dbReference type="ARBA" id="ARBA00022801"/>
    </source>
</evidence>
<dbReference type="PANTHER" id="PTHR42848">
    <property type="match status" value="1"/>
</dbReference>
<feature type="binding site" evidence="9">
    <location>
        <begin position="167"/>
        <end position="169"/>
    </location>
    <ligand>
        <name>ATP</name>
        <dbReference type="ChEBI" id="CHEBI:30616"/>
    </ligand>
</feature>
<feature type="region of interest" description="Head domain (RuvB-H)" evidence="9">
    <location>
        <begin position="294"/>
        <end position="376"/>
    </location>
</feature>
<evidence type="ECO:0000256" key="6">
    <source>
        <dbReference type="ARBA" id="ARBA00023125"/>
    </source>
</evidence>
<keyword evidence="8 9" id="KW-0234">DNA repair</keyword>
<keyword evidence="1 9" id="KW-0963">Cytoplasm</keyword>
<feature type="binding site" evidence="9">
    <location>
        <position position="210"/>
    </location>
    <ligand>
        <name>ATP</name>
        <dbReference type="ChEBI" id="CHEBI:30616"/>
    </ligand>
</feature>
<keyword evidence="6 9" id="KW-0238">DNA-binding</keyword>
<keyword evidence="2 9" id="KW-0547">Nucleotide-binding</keyword>
<evidence type="ECO:0000313" key="11">
    <source>
        <dbReference type="EMBL" id="MBB5065672.1"/>
    </source>
</evidence>
<feature type="binding site" evidence="9">
    <location>
        <position position="105"/>
    </location>
    <ligand>
        <name>ATP</name>
        <dbReference type="ChEBI" id="CHEBI:30616"/>
    </ligand>
</feature>
<dbReference type="SUPFAM" id="SSF52540">
    <property type="entry name" value="P-loop containing nucleoside triphosphate hydrolases"/>
    <property type="match status" value="1"/>
</dbReference>
<evidence type="ECO:0000259" key="10">
    <source>
        <dbReference type="SMART" id="SM00382"/>
    </source>
</evidence>
<dbReference type="SUPFAM" id="SSF46785">
    <property type="entry name" value="Winged helix' DNA-binding domain"/>
    <property type="match status" value="1"/>
</dbReference>
<feature type="binding site" evidence="9">
    <location>
        <position position="220"/>
    </location>
    <ligand>
        <name>ATP</name>
        <dbReference type="ChEBI" id="CHEBI:30616"/>
    </ligand>
</feature>
<dbReference type="GO" id="GO:0005524">
    <property type="term" value="F:ATP binding"/>
    <property type="evidence" value="ECO:0007669"/>
    <property type="project" value="UniProtKB-UniRule"/>
</dbReference>
<dbReference type="PANTHER" id="PTHR42848:SF1">
    <property type="entry name" value="HOLLIDAY JUNCTION BRANCH MIGRATION COMPLEX SUBUNIT RUVB"/>
    <property type="match status" value="1"/>
</dbReference>
<feature type="binding site" evidence="9">
    <location>
        <position position="104"/>
    </location>
    <ligand>
        <name>ATP</name>
        <dbReference type="ChEBI" id="CHEBI:30616"/>
    </ligand>
</feature>
<feature type="binding site" evidence="9">
    <location>
        <position position="105"/>
    </location>
    <ligand>
        <name>Mg(2+)</name>
        <dbReference type="ChEBI" id="CHEBI:18420"/>
    </ligand>
</feature>
<dbReference type="GO" id="GO:0016787">
    <property type="term" value="F:hydrolase activity"/>
    <property type="evidence" value="ECO:0007669"/>
    <property type="project" value="UniProtKB-KW"/>
</dbReference>
<dbReference type="Pfam" id="PF05491">
    <property type="entry name" value="WHD_RuvB"/>
    <property type="match status" value="1"/>
</dbReference>
<dbReference type="EC" id="3.6.4.-" evidence="9"/>
<comment type="domain">
    <text evidence="9">Has 3 domains, the large (RuvB-L) and small ATPase (RuvB-S) domains and the C-terminal head (RuvB-H) domain. The head domain binds DNA, while the ATPase domains jointly bind ATP, ADP or are empty depending on the state of the subunit in the translocation cycle. During a single DNA translocation step the structure of each domain remains the same, but their relative positions change.</text>
</comment>
<dbReference type="Gene3D" id="1.10.10.10">
    <property type="entry name" value="Winged helix-like DNA-binding domain superfamily/Winged helix DNA-binding domain"/>
    <property type="match status" value="1"/>
</dbReference>
<dbReference type="Gene3D" id="1.10.8.60">
    <property type="match status" value="1"/>
</dbReference>
<feature type="binding site" evidence="9">
    <location>
        <position position="60"/>
    </location>
    <ligand>
        <name>ATP</name>
        <dbReference type="ChEBI" id="CHEBI:30616"/>
    </ligand>
</feature>
<dbReference type="InterPro" id="IPR041445">
    <property type="entry name" value="AAA_lid_4"/>
</dbReference>
<dbReference type="Proteomes" id="UP000584867">
    <property type="component" value="Unassembled WGS sequence"/>
</dbReference>
<feature type="binding site" evidence="9">
    <location>
        <position position="106"/>
    </location>
    <ligand>
        <name>ATP</name>
        <dbReference type="ChEBI" id="CHEBI:30616"/>
    </ligand>
</feature>
<dbReference type="InterPro" id="IPR008824">
    <property type="entry name" value="RuvB-like_N"/>
</dbReference>
<evidence type="ECO:0000256" key="1">
    <source>
        <dbReference type="ARBA" id="ARBA00022490"/>
    </source>
</evidence>
<evidence type="ECO:0000256" key="9">
    <source>
        <dbReference type="HAMAP-Rule" id="MF_00016"/>
    </source>
</evidence>
<dbReference type="InterPro" id="IPR036390">
    <property type="entry name" value="WH_DNA-bd_sf"/>
</dbReference>
<feature type="region of interest" description="Small ATPAse domain (RuvB-S)" evidence="9">
    <location>
        <begin position="221"/>
        <end position="291"/>
    </location>
</feature>
<dbReference type="SMART" id="SM00382">
    <property type="entry name" value="AAA"/>
    <property type="match status" value="1"/>
</dbReference>
<keyword evidence="4 9" id="KW-0378">Hydrolase</keyword>
<dbReference type="GO" id="GO:0005737">
    <property type="term" value="C:cytoplasm"/>
    <property type="evidence" value="ECO:0007669"/>
    <property type="project" value="UniProtKB-SubCell"/>
</dbReference>
<gene>
    <name evidence="9" type="primary">ruvB</name>
    <name evidence="11" type="ORF">HDF15_004041</name>
</gene>
<comment type="subunit">
    <text evidence="9">Homohexamer. Forms an RuvA(8)-RuvB(12)-Holliday junction (HJ) complex. HJ DNA is sandwiched between 2 RuvA tetramers; dsDNA enters through RuvA and exits via RuvB. An RuvB hexamer assembles on each DNA strand where it exits the tetramer. Each RuvB hexamer is contacted by two RuvA subunits (via domain III) on 2 adjacent RuvB subunits; this complex drives branch migration. In the full resolvosome a probable DNA-RuvA(4)-RuvB(12)-RuvC(2) complex forms which resolves the HJ.</text>
</comment>
<dbReference type="InterPro" id="IPR003593">
    <property type="entry name" value="AAA+_ATPase"/>
</dbReference>
<dbReference type="HAMAP" id="MF_00016">
    <property type="entry name" value="DNA_HJ_migration_RuvB"/>
    <property type="match status" value="1"/>
</dbReference>
<dbReference type="InterPro" id="IPR004605">
    <property type="entry name" value="DNA_helicase_Holl-junc_RuvB"/>
</dbReference>
<comment type="subcellular location">
    <subcellularLocation>
        <location evidence="9">Cytoplasm</location>
    </subcellularLocation>
</comment>
<comment type="catalytic activity">
    <reaction evidence="9">
        <text>ATP + H2O = ADP + phosphate + H(+)</text>
        <dbReference type="Rhea" id="RHEA:13065"/>
        <dbReference type="ChEBI" id="CHEBI:15377"/>
        <dbReference type="ChEBI" id="CHEBI:15378"/>
        <dbReference type="ChEBI" id="CHEBI:30616"/>
        <dbReference type="ChEBI" id="CHEBI:43474"/>
        <dbReference type="ChEBI" id="CHEBI:456216"/>
    </reaction>
</comment>
<keyword evidence="11" id="KW-0347">Helicase</keyword>
<evidence type="ECO:0000313" key="12">
    <source>
        <dbReference type="Proteomes" id="UP000584867"/>
    </source>
</evidence>
<comment type="caution">
    <text evidence="9">Lacks conserved residue(s) required for the propagation of feature annotation.</text>
</comment>
<evidence type="ECO:0000256" key="3">
    <source>
        <dbReference type="ARBA" id="ARBA00022763"/>
    </source>
</evidence>
<protein>
    <recommendedName>
        <fullName evidence="9">Holliday junction branch migration complex subunit RuvB</fullName>
        <ecNumber evidence="9">3.6.4.-</ecNumber>
    </recommendedName>
</protein>
<dbReference type="InterPro" id="IPR008823">
    <property type="entry name" value="RuvB_wg_C"/>
</dbReference>
<dbReference type="Pfam" id="PF05496">
    <property type="entry name" value="RuvB_N"/>
    <property type="match status" value="1"/>
</dbReference>
<feature type="binding site" evidence="9">
    <location>
        <position position="354"/>
    </location>
    <ligand>
        <name>DNA</name>
        <dbReference type="ChEBI" id="CHEBI:16991"/>
    </ligand>
</feature>
<dbReference type="InterPro" id="IPR036388">
    <property type="entry name" value="WH-like_DNA-bd_sf"/>
</dbReference>
<reference evidence="11 12" key="1">
    <citation type="submission" date="2020-08" db="EMBL/GenBank/DDBJ databases">
        <title>Genomic Encyclopedia of Type Strains, Phase IV (KMG-V): Genome sequencing to study the core and pangenomes of soil and plant-associated prokaryotes.</title>
        <authorList>
            <person name="Whitman W."/>
        </authorList>
    </citation>
    <scope>NUCLEOTIDE SEQUENCE [LARGE SCALE GENOMIC DNA]</scope>
    <source>
        <strain evidence="11 12">X5P3</strain>
    </source>
</reference>
<dbReference type="InterPro" id="IPR027417">
    <property type="entry name" value="P-loop_NTPase"/>
</dbReference>
<keyword evidence="3 9" id="KW-0227">DNA damage</keyword>
<sequence length="376" mass="41735">MNLHGTIASTCVFAVSSPQMDFANKKKFDLNQSGRKSSEAERLVSAGQVEDDSAFELKLRPKWLAEFIGQEKAKEQLAIALEAAKSRGEALDHVLLFGPPGLGKTTLATIIANELGVGYQQTSGPALQIQGDLTAILTNLREKQVLFLDEIHRLQPVLEEKLYTALEDYQMDIIIGQGPAARTHTLEIKPFTFVAATTRPGLLSSPLRSRFGILLRLEFYTDDELRFVVERSAEVLGVPIDHDGAAEIAMRSRGTPRIANRLLRRVRDYAQVRASGKIDRETAMAALKMLEVDAHGFDELDRRLLRTIIEKYDGGPVGLNTLAAALAEEQDALEEVYEPFLIQIGFLDRTPRGRVATRLAYEHLGIEMPRKPTLFG</sequence>